<proteinExistence type="inferred from homology"/>
<dbReference type="SUPFAM" id="SSF51556">
    <property type="entry name" value="Metallo-dependent hydrolases"/>
    <property type="match status" value="1"/>
</dbReference>
<dbReference type="Gene3D" id="3.20.20.140">
    <property type="entry name" value="Metal-dependent hydrolases"/>
    <property type="match status" value="1"/>
</dbReference>
<evidence type="ECO:0000259" key="2">
    <source>
        <dbReference type="Pfam" id="PF04909"/>
    </source>
</evidence>
<accession>A0A5D6WQN7</accession>
<dbReference type="PANTHER" id="PTHR43569:SF2">
    <property type="entry name" value="AMIDOHYDROLASE-RELATED DOMAIN-CONTAINING PROTEIN"/>
    <property type="match status" value="1"/>
</dbReference>
<gene>
    <name evidence="3" type="ORF">FZ041_04965</name>
</gene>
<comment type="similarity">
    <text evidence="1">Belongs to the metallo-dependent hydrolases superfamily.</text>
</comment>
<dbReference type="Proteomes" id="UP000322783">
    <property type="component" value="Unassembled WGS sequence"/>
</dbReference>
<reference evidence="3 4" key="1">
    <citation type="submission" date="2019-08" db="EMBL/GenBank/DDBJ databases">
        <title>Selenomonas sp. mPRGC5 and Selenomonas sp. mPRGC8 isolated from ruminal fluid of dairy goat (Capra hircus).</title>
        <authorList>
            <person name="Poothong S."/>
            <person name="Nuengjamnong C."/>
            <person name="Tanasupawat S."/>
        </authorList>
    </citation>
    <scope>NUCLEOTIDE SEQUENCE [LARGE SCALE GENOMIC DNA]</scope>
    <source>
        <strain evidence="4">mPRGC8</strain>
    </source>
</reference>
<dbReference type="EMBL" id="VTOZ01000007">
    <property type="protein sequence ID" value="TYZ29632.1"/>
    <property type="molecule type" value="Genomic_DNA"/>
</dbReference>
<evidence type="ECO:0000313" key="4">
    <source>
        <dbReference type="Proteomes" id="UP000322783"/>
    </source>
</evidence>
<keyword evidence="3" id="KW-0378">Hydrolase</keyword>
<organism evidence="3 4">
    <name type="scientific">Selenomonas caprae</name>
    <dbReference type="NCBI Taxonomy" id="2606905"/>
    <lineage>
        <taxon>Bacteria</taxon>
        <taxon>Bacillati</taxon>
        <taxon>Bacillota</taxon>
        <taxon>Negativicutes</taxon>
        <taxon>Selenomonadales</taxon>
        <taxon>Selenomonadaceae</taxon>
        <taxon>Selenomonas</taxon>
    </lineage>
</organism>
<evidence type="ECO:0000313" key="3">
    <source>
        <dbReference type="EMBL" id="TYZ29632.1"/>
    </source>
</evidence>
<comment type="caution">
    <text evidence="3">The sequence shown here is derived from an EMBL/GenBank/DDBJ whole genome shotgun (WGS) entry which is preliminary data.</text>
</comment>
<dbReference type="Pfam" id="PF04909">
    <property type="entry name" value="Amidohydro_2"/>
    <property type="match status" value="1"/>
</dbReference>
<dbReference type="InterPro" id="IPR032466">
    <property type="entry name" value="Metal_Hydrolase"/>
</dbReference>
<keyword evidence="4" id="KW-1185">Reference proteome</keyword>
<name>A0A5D6WQN7_9FIRM</name>
<evidence type="ECO:0000256" key="1">
    <source>
        <dbReference type="ARBA" id="ARBA00038310"/>
    </source>
</evidence>
<dbReference type="AlphaFoldDB" id="A0A5D6WQN7"/>
<dbReference type="InterPro" id="IPR006680">
    <property type="entry name" value="Amidohydro-rel"/>
</dbReference>
<feature type="domain" description="Amidohydrolase-related" evidence="2">
    <location>
        <begin position="27"/>
        <end position="302"/>
    </location>
</feature>
<sequence length="303" mass="34297">MHLVMDVRRKKSRCQWQRRGWILQEIIDTHNHLWQYEDNDFFSWIQEGMDVLRQDFSINQLEQTLQANGVAGSLLVHAVARLDESKVLLALAEKHNMVRGVVGWCDIVAGAETVKAQIQELRACGNKLKGIRYLSQGLPPEHLLSDSFVEGVREVGRAGLVYELLVTTEQLDAAAELVKQAEETNFILEHIAKPPIKAREIHPWAEKINGLAASPRVACKISGMVTEADWQQWKPADFVPYLDTVYEAFGQERLIFGSDWPMLLVATDYGGVKGIITAWVATHKEIDSDKIFAGNARRIYHLD</sequence>
<dbReference type="PANTHER" id="PTHR43569">
    <property type="entry name" value="AMIDOHYDROLASE"/>
    <property type="match status" value="1"/>
</dbReference>
<dbReference type="GO" id="GO:0016787">
    <property type="term" value="F:hydrolase activity"/>
    <property type="evidence" value="ECO:0007669"/>
    <property type="project" value="UniProtKB-KW"/>
</dbReference>
<protein>
    <submittedName>
        <fullName evidence="3">Amidohydrolase family protein</fullName>
    </submittedName>
</protein>
<dbReference type="InterPro" id="IPR052350">
    <property type="entry name" value="Metallo-dep_Lactonases"/>
</dbReference>